<evidence type="ECO:0000313" key="2">
    <source>
        <dbReference type="Proteomes" id="UP001151760"/>
    </source>
</evidence>
<comment type="caution">
    <text evidence="1">The sequence shown here is derived from an EMBL/GenBank/DDBJ whole genome shotgun (WGS) entry which is preliminary data.</text>
</comment>
<organism evidence="1 2">
    <name type="scientific">Tanacetum coccineum</name>
    <dbReference type="NCBI Taxonomy" id="301880"/>
    <lineage>
        <taxon>Eukaryota</taxon>
        <taxon>Viridiplantae</taxon>
        <taxon>Streptophyta</taxon>
        <taxon>Embryophyta</taxon>
        <taxon>Tracheophyta</taxon>
        <taxon>Spermatophyta</taxon>
        <taxon>Magnoliopsida</taxon>
        <taxon>eudicotyledons</taxon>
        <taxon>Gunneridae</taxon>
        <taxon>Pentapetalae</taxon>
        <taxon>asterids</taxon>
        <taxon>campanulids</taxon>
        <taxon>Asterales</taxon>
        <taxon>Asteraceae</taxon>
        <taxon>Asteroideae</taxon>
        <taxon>Anthemideae</taxon>
        <taxon>Anthemidinae</taxon>
        <taxon>Tanacetum</taxon>
    </lineage>
</organism>
<evidence type="ECO:0000313" key="1">
    <source>
        <dbReference type="EMBL" id="GJT94276.1"/>
    </source>
</evidence>
<dbReference type="Proteomes" id="UP001151760">
    <property type="component" value="Unassembled WGS sequence"/>
</dbReference>
<reference evidence="1" key="2">
    <citation type="submission" date="2022-01" db="EMBL/GenBank/DDBJ databases">
        <authorList>
            <person name="Yamashiro T."/>
            <person name="Shiraishi A."/>
            <person name="Satake H."/>
            <person name="Nakayama K."/>
        </authorList>
    </citation>
    <scope>NUCLEOTIDE SEQUENCE</scope>
</reference>
<proteinExistence type="predicted"/>
<accession>A0ABQ5I2B4</accession>
<gene>
    <name evidence="1" type="ORF">Tco_1083121</name>
</gene>
<name>A0ABQ5I2B4_9ASTR</name>
<protein>
    <submittedName>
        <fullName evidence="1">Uncharacterized protein</fullName>
    </submittedName>
</protein>
<sequence>MAQEEVLIFEESLALCCVTWRLTGFLSHMKAQASHFQFNQMDVKIHFLWCPLKEEVNVSQLDGFDDPDHARKNGRSSVCVDTLKATSGGDIHFPSVKLVTGCNEARICPAMFIRRKAEYVALICKFVLK</sequence>
<keyword evidence="2" id="KW-1185">Reference proteome</keyword>
<reference evidence="1" key="1">
    <citation type="journal article" date="2022" name="Int. J. Mol. Sci.">
        <title>Draft Genome of Tanacetum Coccineum: Genomic Comparison of Closely Related Tanacetum-Family Plants.</title>
        <authorList>
            <person name="Yamashiro T."/>
            <person name="Shiraishi A."/>
            <person name="Nakayama K."/>
            <person name="Satake H."/>
        </authorList>
    </citation>
    <scope>NUCLEOTIDE SEQUENCE</scope>
</reference>
<dbReference type="EMBL" id="BQNB010020280">
    <property type="protein sequence ID" value="GJT94276.1"/>
    <property type="molecule type" value="Genomic_DNA"/>
</dbReference>